<evidence type="ECO:0000313" key="11">
    <source>
        <dbReference type="EMBL" id="PZC74882.1"/>
    </source>
</evidence>
<feature type="transmembrane region" description="Helical" evidence="10">
    <location>
        <begin position="262"/>
        <end position="285"/>
    </location>
</feature>
<proteinExistence type="inferred from homology"/>
<comment type="subcellular location">
    <subcellularLocation>
        <location evidence="1 10">Cell membrane</location>
        <topology evidence="1 10">Multi-pass membrane protein</topology>
    </subcellularLocation>
</comment>
<keyword evidence="5 10" id="KW-0552">Olfaction</keyword>
<gene>
    <name evidence="11" type="primary">HaOG200797</name>
    <name evidence="11" type="ORF">B5X24_HaOG200797</name>
</gene>
<keyword evidence="9 10" id="KW-0807">Transducer</keyword>
<dbReference type="InterPro" id="IPR004117">
    <property type="entry name" value="7tm6_olfct_rcpt"/>
</dbReference>
<dbReference type="GO" id="GO:0005886">
    <property type="term" value="C:plasma membrane"/>
    <property type="evidence" value="ECO:0007669"/>
    <property type="project" value="UniProtKB-SubCell"/>
</dbReference>
<dbReference type="OrthoDB" id="6617147at2759"/>
<keyword evidence="2" id="KW-1003">Cell membrane</keyword>
<dbReference type="Proteomes" id="UP000249218">
    <property type="component" value="Unassembled WGS sequence"/>
</dbReference>
<evidence type="ECO:0000256" key="6">
    <source>
        <dbReference type="ARBA" id="ARBA00022989"/>
    </source>
</evidence>
<keyword evidence="8 10" id="KW-0675">Receptor</keyword>
<evidence type="ECO:0000256" key="4">
    <source>
        <dbReference type="ARBA" id="ARBA00022692"/>
    </source>
</evidence>
<evidence type="ECO:0000256" key="3">
    <source>
        <dbReference type="ARBA" id="ARBA00022606"/>
    </source>
</evidence>
<evidence type="ECO:0000256" key="5">
    <source>
        <dbReference type="ARBA" id="ARBA00022725"/>
    </source>
</evidence>
<dbReference type="GO" id="GO:0007165">
    <property type="term" value="P:signal transduction"/>
    <property type="evidence" value="ECO:0007669"/>
    <property type="project" value="UniProtKB-KW"/>
</dbReference>
<reference evidence="11 12" key="1">
    <citation type="journal article" date="2017" name="BMC Biol.">
        <title>Genomic innovations, transcriptional plasticity and gene loss underlying the evolution and divergence of two highly polyphagous and invasive Helicoverpa pest species.</title>
        <authorList>
            <person name="Pearce S.L."/>
            <person name="Clarke D.F."/>
            <person name="East P.D."/>
            <person name="Elfekih S."/>
            <person name="Gordon K.H."/>
            <person name="Jermiin L.S."/>
            <person name="McGaughran A."/>
            <person name="Oakeshott J.G."/>
            <person name="Papanikolaou A."/>
            <person name="Perera O.P."/>
            <person name="Rane R.V."/>
            <person name="Richards S."/>
            <person name="Tay W.T."/>
            <person name="Walsh T.K."/>
            <person name="Anderson A."/>
            <person name="Anderson C.J."/>
            <person name="Asgari S."/>
            <person name="Board P.G."/>
            <person name="Bretschneider A."/>
            <person name="Campbell P.M."/>
            <person name="Chertemps T."/>
            <person name="Christeller J.T."/>
            <person name="Coppin C.W."/>
            <person name="Downes S.J."/>
            <person name="Duan G."/>
            <person name="Farnsworth C.A."/>
            <person name="Good R.T."/>
            <person name="Han L.B."/>
            <person name="Han Y.C."/>
            <person name="Hatje K."/>
            <person name="Horne I."/>
            <person name="Huang Y.P."/>
            <person name="Hughes D.S."/>
            <person name="Jacquin-Joly E."/>
            <person name="James W."/>
            <person name="Jhangiani S."/>
            <person name="Kollmar M."/>
            <person name="Kuwar S.S."/>
            <person name="Li S."/>
            <person name="Liu N.Y."/>
            <person name="Maibeche M.T."/>
            <person name="Miller J.R."/>
            <person name="Montagne N."/>
            <person name="Perry T."/>
            <person name="Qu J."/>
            <person name="Song S.V."/>
            <person name="Sutton G.G."/>
            <person name="Vogel H."/>
            <person name="Walenz B.P."/>
            <person name="Xu W."/>
            <person name="Zhang H.J."/>
            <person name="Zou Z."/>
            <person name="Batterham P."/>
            <person name="Edwards O.R."/>
            <person name="Feyereisen R."/>
            <person name="Gibbs R.A."/>
            <person name="Heckel D.G."/>
            <person name="McGrath A."/>
            <person name="Robin C."/>
            <person name="Scherer S.E."/>
            <person name="Worley K.C."/>
            <person name="Wu Y.D."/>
        </authorList>
    </citation>
    <scope>NUCLEOTIDE SEQUENCE [LARGE SCALE GENOMIC DNA]</scope>
    <source>
        <strain evidence="11">Harm_GR_Male_#8</strain>
        <tissue evidence="11">Whole organism</tissue>
    </source>
</reference>
<dbReference type="GO" id="GO:0005549">
    <property type="term" value="F:odorant binding"/>
    <property type="evidence" value="ECO:0007669"/>
    <property type="project" value="InterPro"/>
</dbReference>
<feature type="transmembrane region" description="Helical" evidence="10">
    <location>
        <begin position="132"/>
        <end position="150"/>
    </location>
</feature>
<feature type="transmembrane region" description="Helical" evidence="10">
    <location>
        <begin position="297"/>
        <end position="315"/>
    </location>
</feature>
<feature type="transmembrane region" description="Helical" evidence="10">
    <location>
        <begin position="40"/>
        <end position="62"/>
    </location>
</feature>
<evidence type="ECO:0000256" key="10">
    <source>
        <dbReference type="RuleBase" id="RU351113"/>
    </source>
</evidence>
<dbReference type="EMBL" id="KZ150021">
    <property type="protein sequence ID" value="PZC74882.1"/>
    <property type="molecule type" value="Genomic_DNA"/>
</dbReference>
<evidence type="ECO:0000313" key="12">
    <source>
        <dbReference type="Proteomes" id="UP000249218"/>
    </source>
</evidence>
<dbReference type="PANTHER" id="PTHR21137">
    <property type="entry name" value="ODORANT RECEPTOR"/>
    <property type="match status" value="1"/>
</dbReference>
<dbReference type="AlphaFoldDB" id="A0A2W1BIJ7"/>
<keyword evidence="6 10" id="KW-1133">Transmembrane helix</keyword>
<feature type="transmembrane region" description="Helical" evidence="10">
    <location>
        <begin position="181"/>
        <end position="203"/>
    </location>
</feature>
<evidence type="ECO:0000256" key="2">
    <source>
        <dbReference type="ARBA" id="ARBA00022475"/>
    </source>
</evidence>
<keyword evidence="7 10" id="KW-0472">Membrane</keyword>
<feature type="transmembrane region" description="Helical" evidence="10">
    <location>
        <begin position="358"/>
        <end position="377"/>
    </location>
</feature>
<sequence length="396" mass="44382">MGLMVKNENRSLQYCLTVLKVAGFLTPPRDGRIPRLTRRLYCFGVFMFLVGCIIIAQTGAMFEIWGDLALMTSASFLLFTNLAFATKIINVVVRSREIQEIIDEGDADLLAEDRYLGIEVIKSCNVETTMSMGLYTLLSGVTVFGWAASAEKNQLPLRAWYPYDTSKSPAYELTYIDQSSAVTLAALVNVCLDTLVTSLIAVCRCRLRLVALSLRTLCDGIPLPDKQLISPTEERIVLTRLSQCIIKHEAALKAARQIQRCFSLPILAQFAVSVVIICVTAYQLAMELNNGNWFRCIPMVAYLLCMALEVFLYCYQGNELLEEGSEIAGAAYECPWYYCSVRMRRTLLIVMVRTRRQLRLTAGGITTLSLACFTSIIKGSYTFFTVLQQAEDRNPK</sequence>
<evidence type="ECO:0000256" key="9">
    <source>
        <dbReference type="ARBA" id="ARBA00023224"/>
    </source>
</evidence>
<keyword evidence="3 10" id="KW-0716">Sensory transduction</keyword>
<evidence type="ECO:0000256" key="1">
    <source>
        <dbReference type="ARBA" id="ARBA00004651"/>
    </source>
</evidence>
<protein>
    <recommendedName>
        <fullName evidence="10">Odorant receptor</fullName>
    </recommendedName>
</protein>
<name>A0A2W1BIJ7_HELAM</name>
<evidence type="ECO:0000256" key="8">
    <source>
        <dbReference type="ARBA" id="ARBA00023170"/>
    </source>
</evidence>
<dbReference type="Pfam" id="PF02949">
    <property type="entry name" value="7tm_6"/>
    <property type="match status" value="1"/>
</dbReference>
<keyword evidence="12" id="KW-1185">Reference proteome</keyword>
<organism evidence="11 12">
    <name type="scientific">Helicoverpa armigera</name>
    <name type="common">Cotton bollworm</name>
    <name type="synonym">Heliothis armigera</name>
    <dbReference type="NCBI Taxonomy" id="29058"/>
    <lineage>
        <taxon>Eukaryota</taxon>
        <taxon>Metazoa</taxon>
        <taxon>Ecdysozoa</taxon>
        <taxon>Arthropoda</taxon>
        <taxon>Hexapoda</taxon>
        <taxon>Insecta</taxon>
        <taxon>Pterygota</taxon>
        <taxon>Neoptera</taxon>
        <taxon>Endopterygota</taxon>
        <taxon>Lepidoptera</taxon>
        <taxon>Glossata</taxon>
        <taxon>Ditrysia</taxon>
        <taxon>Noctuoidea</taxon>
        <taxon>Noctuidae</taxon>
        <taxon>Heliothinae</taxon>
        <taxon>Helicoverpa</taxon>
    </lineage>
</organism>
<dbReference type="GO" id="GO:0004984">
    <property type="term" value="F:olfactory receptor activity"/>
    <property type="evidence" value="ECO:0007669"/>
    <property type="project" value="InterPro"/>
</dbReference>
<keyword evidence="4 10" id="KW-0812">Transmembrane</keyword>
<accession>A0A2W1BIJ7</accession>
<comment type="similarity">
    <text evidence="10">Belongs to the insect chemoreceptor superfamily. Heteromeric odorant receptor channel (TC 1.A.69) family.</text>
</comment>
<dbReference type="PANTHER" id="PTHR21137:SF35">
    <property type="entry name" value="ODORANT RECEPTOR 19A-RELATED"/>
    <property type="match status" value="1"/>
</dbReference>
<evidence type="ECO:0000256" key="7">
    <source>
        <dbReference type="ARBA" id="ARBA00023136"/>
    </source>
</evidence>
<feature type="transmembrane region" description="Helical" evidence="10">
    <location>
        <begin position="68"/>
        <end position="89"/>
    </location>
</feature>